<dbReference type="Proteomes" id="UP001549207">
    <property type="component" value="Unassembled WGS sequence"/>
</dbReference>
<evidence type="ECO:0000313" key="2">
    <source>
        <dbReference type="Proteomes" id="UP001549207"/>
    </source>
</evidence>
<keyword evidence="2" id="KW-1185">Reference proteome</keyword>
<evidence type="ECO:0000313" key="1">
    <source>
        <dbReference type="EMBL" id="MET3772130.1"/>
    </source>
</evidence>
<accession>A0ACC6TF10</accession>
<dbReference type="EMBL" id="JBEPNJ010000005">
    <property type="protein sequence ID" value="MET3772130.1"/>
    <property type="molecule type" value="Genomic_DNA"/>
</dbReference>
<reference evidence="1" key="1">
    <citation type="submission" date="2024-06" db="EMBL/GenBank/DDBJ databases">
        <title>Genomic Encyclopedia of Type Strains, Phase IV (KMG-IV): sequencing the most valuable type-strain genomes for metagenomic binning, comparative biology and taxonomic classification.</title>
        <authorList>
            <person name="Goeker M."/>
        </authorList>
    </citation>
    <scope>NUCLEOTIDE SEQUENCE</scope>
    <source>
        <strain evidence="1">SJCon</strain>
    </source>
</reference>
<name>A0ACC6TF10_9MICC</name>
<gene>
    <name evidence="1" type="ORF">ABIC98_001767</name>
</gene>
<proteinExistence type="predicted"/>
<sequence length="79" mass="8094">MRKEMAAAQEGLDHKRRSYEPSILGTVYPSYQFFSVATFNSGFNTGVSSVSSARGGDGSTTGYGGSGGSFSGSGSSSSF</sequence>
<organism evidence="1 2">
    <name type="scientific">Arthrobacter nitrophenolicus</name>
    <dbReference type="NCBI Taxonomy" id="683150"/>
    <lineage>
        <taxon>Bacteria</taxon>
        <taxon>Bacillati</taxon>
        <taxon>Actinomycetota</taxon>
        <taxon>Actinomycetes</taxon>
        <taxon>Micrococcales</taxon>
        <taxon>Micrococcaceae</taxon>
        <taxon>Arthrobacter</taxon>
    </lineage>
</organism>
<comment type="caution">
    <text evidence="1">The sequence shown here is derived from an EMBL/GenBank/DDBJ whole genome shotgun (WGS) entry which is preliminary data.</text>
</comment>
<protein>
    <submittedName>
        <fullName evidence="1">Membrane protein YgcG</fullName>
    </submittedName>
</protein>